<name>A0A0R2MZD9_9LACO</name>
<sequence length="193" mass="20697">MKQLIAMLVALIGVAPNAVQATSTLGDIELTTDQSLKILEVPNLEFNDALLSRVLDPIPVKADAKPGGSEGDLVVQDNRQGVVSGWHVDAQLVSFTNVATGHQLENVECVVHFADGSTSIPLDETPHMVWDMEYPAGSSGGGVFIMDPRDHSNHVIIPMQRAEIAPGDYRAIIHWTLHDTPASEVVGGEHVPV</sequence>
<feature type="signal peptide" evidence="1">
    <location>
        <begin position="1"/>
        <end position="21"/>
    </location>
</feature>
<feature type="chain" id="PRO_5006420812" description="WxL domain-containing protein" evidence="1">
    <location>
        <begin position="22"/>
        <end position="193"/>
    </location>
</feature>
<accession>A0A0R2MZD9</accession>
<dbReference type="Proteomes" id="UP000050969">
    <property type="component" value="Unassembled WGS sequence"/>
</dbReference>
<dbReference type="EMBL" id="JQCE01000007">
    <property type="protein sequence ID" value="KRO17842.1"/>
    <property type="molecule type" value="Genomic_DNA"/>
</dbReference>
<dbReference type="STRING" id="1293598.IV56_GL001969"/>
<dbReference type="AlphaFoldDB" id="A0A0R2MZD9"/>
<dbReference type="RefSeq" id="WP_056992518.1">
    <property type="nucleotide sequence ID" value="NZ_JQCE01000007.1"/>
</dbReference>
<comment type="caution">
    <text evidence="2">The sequence shown here is derived from an EMBL/GenBank/DDBJ whole genome shotgun (WGS) entry which is preliminary data.</text>
</comment>
<protein>
    <recommendedName>
        <fullName evidence="4">WxL domain-containing protein</fullName>
    </recommendedName>
</protein>
<evidence type="ECO:0000256" key="1">
    <source>
        <dbReference type="SAM" id="SignalP"/>
    </source>
</evidence>
<evidence type="ECO:0000313" key="2">
    <source>
        <dbReference type="EMBL" id="KRO17842.1"/>
    </source>
</evidence>
<gene>
    <name evidence="2" type="ORF">IV56_GL001969</name>
</gene>
<evidence type="ECO:0008006" key="4">
    <source>
        <dbReference type="Google" id="ProtNLM"/>
    </source>
</evidence>
<dbReference type="PATRIC" id="fig|1293598.4.peg.2054"/>
<keyword evidence="3" id="KW-1185">Reference proteome</keyword>
<keyword evidence="1" id="KW-0732">Signal</keyword>
<reference evidence="2 3" key="1">
    <citation type="journal article" date="2015" name="Genome Announc.">
        <title>Expanding the biotechnology potential of lactobacilli through comparative genomics of 213 strains and associated genera.</title>
        <authorList>
            <person name="Sun Z."/>
            <person name="Harris H.M."/>
            <person name="McCann A."/>
            <person name="Guo C."/>
            <person name="Argimon S."/>
            <person name="Zhang W."/>
            <person name="Yang X."/>
            <person name="Jeffery I.B."/>
            <person name="Cooney J.C."/>
            <person name="Kagawa T.F."/>
            <person name="Liu W."/>
            <person name="Song Y."/>
            <person name="Salvetti E."/>
            <person name="Wrobel A."/>
            <person name="Rasinkangas P."/>
            <person name="Parkhill J."/>
            <person name="Rea M.C."/>
            <person name="O'Sullivan O."/>
            <person name="Ritari J."/>
            <person name="Douillard F.P."/>
            <person name="Paul Ross R."/>
            <person name="Yang R."/>
            <person name="Briner A.E."/>
            <person name="Felis G.E."/>
            <person name="de Vos W.M."/>
            <person name="Barrangou R."/>
            <person name="Klaenhammer T.R."/>
            <person name="Caufield P.W."/>
            <person name="Cui Y."/>
            <person name="Zhang H."/>
            <person name="O'Toole P.W."/>
        </authorList>
    </citation>
    <scope>NUCLEOTIDE SEQUENCE [LARGE SCALE GENOMIC DNA]</scope>
    <source>
        <strain evidence="2 3">DSM 24301</strain>
    </source>
</reference>
<proteinExistence type="predicted"/>
<organism evidence="2 3">
    <name type="scientific">Lacticaseibacillus saniviri JCM 17471 = DSM 24301</name>
    <dbReference type="NCBI Taxonomy" id="1293598"/>
    <lineage>
        <taxon>Bacteria</taxon>
        <taxon>Bacillati</taxon>
        <taxon>Bacillota</taxon>
        <taxon>Bacilli</taxon>
        <taxon>Lactobacillales</taxon>
        <taxon>Lactobacillaceae</taxon>
        <taxon>Lacticaseibacillus</taxon>
    </lineage>
</organism>
<evidence type="ECO:0000313" key="3">
    <source>
        <dbReference type="Proteomes" id="UP000050969"/>
    </source>
</evidence>